<organism evidence="2 3">
    <name type="scientific">Candidatus Rhodoblastus alkanivorans</name>
    <dbReference type="NCBI Taxonomy" id="2954117"/>
    <lineage>
        <taxon>Bacteria</taxon>
        <taxon>Pseudomonadati</taxon>
        <taxon>Pseudomonadota</taxon>
        <taxon>Alphaproteobacteria</taxon>
        <taxon>Hyphomicrobiales</taxon>
        <taxon>Rhodoblastaceae</taxon>
        <taxon>Rhodoblastus</taxon>
    </lineage>
</organism>
<dbReference type="RefSeq" id="WP_243067661.1">
    <property type="nucleotide sequence ID" value="NZ_JAIVFK010000016.1"/>
</dbReference>
<name>A0ABS9Z802_9HYPH</name>
<protein>
    <submittedName>
        <fullName evidence="2">Phasin family protein</fullName>
    </submittedName>
</protein>
<dbReference type="Pfam" id="PF09361">
    <property type="entry name" value="Phasin_2"/>
    <property type="match status" value="1"/>
</dbReference>
<reference evidence="2" key="1">
    <citation type="journal article" date="2022" name="ISME J.">
        <title>Identification of active gaseous-alkane degraders at natural gas seeps.</title>
        <authorList>
            <person name="Farhan Ul Haque M."/>
            <person name="Hernandez M."/>
            <person name="Crombie A.T."/>
            <person name="Murrell J.C."/>
        </authorList>
    </citation>
    <scope>NUCLEOTIDE SEQUENCE</scope>
    <source>
        <strain evidence="2">PC2</strain>
    </source>
</reference>
<sequence length="130" mass="13956">MANTFEQQISTASADALSKSAQAADKIMKESSNTLTESGKGSAAAVQDLIKTYQELAARNVKNLTAAMEALSAVKSPAEFMELQQRLIKESVEAAVNDSRQIAQLTNAVFTAAFEPVKKQMEAAQKTTRT</sequence>
<comment type="caution">
    <text evidence="2">The sequence shown here is derived from an EMBL/GenBank/DDBJ whole genome shotgun (WGS) entry which is preliminary data.</text>
</comment>
<dbReference type="NCBIfam" id="TIGR01841">
    <property type="entry name" value="phasin"/>
    <property type="match status" value="1"/>
</dbReference>
<dbReference type="Proteomes" id="UP001139104">
    <property type="component" value="Unassembled WGS sequence"/>
</dbReference>
<dbReference type="InterPro" id="IPR018968">
    <property type="entry name" value="Phasin"/>
</dbReference>
<dbReference type="InterPro" id="IPR010127">
    <property type="entry name" value="Phasin_subfam-1"/>
</dbReference>
<keyword evidence="3" id="KW-1185">Reference proteome</keyword>
<feature type="domain" description="Phasin" evidence="1">
    <location>
        <begin position="26"/>
        <end position="121"/>
    </location>
</feature>
<accession>A0ABS9Z802</accession>
<evidence type="ECO:0000313" key="2">
    <source>
        <dbReference type="EMBL" id="MCI4683726.1"/>
    </source>
</evidence>
<gene>
    <name evidence="2" type="ORF">K2U94_13290</name>
</gene>
<evidence type="ECO:0000259" key="1">
    <source>
        <dbReference type="Pfam" id="PF09361"/>
    </source>
</evidence>
<proteinExistence type="predicted"/>
<dbReference type="EMBL" id="JAIVFP010000001">
    <property type="protein sequence ID" value="MCI4683726.1"/>
    <property type="molecule type" value="Genomic_DNA"/>
</dbReference>
<evidence type="ECO:0000313" key="3">
    <source>
        <dbReference type="Proteomes" id="UP001139104"/>
    </source>
</evidence>